<proteinExistence type="predicted"/>
<evidence type="ECO:0000313" key="3">
    <source>
        <dbReference type="Proteomes" id="UP001189429"/>
    </source>
</evidence>
<keyword evidence="3" id="KW-1185">Reference proteome</keyword>
<accession>A0ABN9UU58</accession>
<reference evidence="2" key="1">
    <citation type="submission" date="2023-10" db="EMBL/GenBank/DDBJ databases">
        <authorList>
            <person name="Chen Y."/>
            <person name="Shah S."/>
            <person name="Dougan E. K."/>
            <person name="Thang M."/>
            <person name="Chan C."/>
        </authorList>
    </citation>
    <scope>NUCLEOTIDE SEQUENCE [LARGE SCALE GENOMIC DNA]</scope>
</reference>
<name>A0ABN9UU58_9DINO</name>
<organism evidence="2 3">
    <name type="scientific">Prorocentrum cordatum</name>
    <dbReference type="NCBI Taxonomy" id="2364126"/>
    <lineage>
        <taxon>Eukaryota</taxon>
        <taxon>Sar</taxon>
        <taxon>Alveolata</taxon>
        <taxon>Dinophyceae</taxon>
        <taxon>Prorocentrales</taxon>
        <taxon>Prorocentraceae</taxon>
        <taxon>Prorocentrum</taxon>
    </lineage>
</organism>
<dbReference type="EMBL" id="CAUYUJ010016282">
    <property type="protein sequence ID" value="CAK0863618.1"/>
    <property type="molecule type" value="Genomic_DNA"/>
</dbReference>
<gene>
    <name evidence="2" type="ORF">PCOR1329_LOCUS51720</name>
</gene>
<dbReference type="Proteomes" id="UP001189429">
    <property type="component" value="Unassembled WGS sequence"/>
</dbReference>
<evidence type="ECO:0000313" key="2">
    <source>
        <dbReference type="EMBL" id="CAK0863618.1"/>
    </source>
</evidence>
<protein>
    <submittedName>
        <fullName evidence="2">Uncharacterized protein</fullName>
    </submittedName>
</protein>
<sequence>MADSLLAPALISCTPRHASAPAPPPSPVAVVAHKVSTPSLARCGGPSPGKPCAHKMPPLDLAAVAASSRHAPADFDSTRDRMGSTWTSCMRSAEALRLQTPPGTERDPSAVQYLRQGLYPAERVVYKAPLPTESILFNGLVVDRASSAARARSKHRAARDDSYSKVVPSHGAATPTITTMASEAGAEAP</sequence>
<comment type="caution">
    <text evidence="2">The sequence shown here is derived from an EMBL/GenBank/DDBJ whole genome shotgun (WGS) entry which is preliminary data.</text>
</comment>
<evidence type="ECO:0000256" key="1">
    <source>
        <dbReference type="SAM" id="MobiDB-lite"/>
    </source>
</evidence>
<feature type="region of interest" description="Disordered" evidence="1">
    <location>
        <begin position="151"/>
        <end position="189"/>
    </location>
</feature>